<feature type="transmembrane region" description="Helical" evidence="1">
    <location>
        <begin position="35"/>
        <end position="57"/>
    </location>
</feature>
<name>A0ABT3KGK1_9GAMM</name>
<dbReference type="SUPFAM" id="SSF81324">
    <property type="entry name" value="Voltage-gated potassium channels"/>
    <property type="match status" value="1"/>
</dbReference>
<evidence type="ECO:0000313" key="3">
    <source>
        <dbReference type="EMBL" id="MCW4629673.1"/>
    </source>
</evidence>
<proteinExistence type="predicted"/>
<organism evidence="3 4">
    <name type="scientific">Marinomonas rhodophyticola</name>
    <dbReference type="NCBI Taxonomy" id="2992803"/>
    <lineage>
        <taxon>Bacteria</taxon>
        <taxon>Pseudomonadati</taxon>
        <taxon>Pseudomonadota</taxon>
        <taxon>Gammaproteobacteria</taxon>
        <taxon>Oceanospirillales</taxon>
        <taxon>Oceanospirillaceae</taxon>
        <taxon>Marinomonas</taxon>
    </lineage>
</organism>
<keyword evidence="1" id="KW-0812">Transmembrane</keyword>
<feature type="transmembrane region" description="Helical" evidence="1">
    <location>
        <begin position="170"/>
        <end position="187"/>
    </location>
</feature>
<gene>
    <name evidence="3" type="ORF">ONZ52_12175</name>
</gene>
<keyword evidence="1" id="KW-0472">Membrane</keyword>
<reference evidence="3" key="1">
    <citation type="submission" date="2022-11" db="EMBL/GenBank/DDBJ databases">
        <title>Marinomonas sp. nov., isolated from marine algae.</title>
        <authorList>
            <person name="Choi D.G."/>
            <person name="Kim J.M."/>
            <person name="Lee J.K."/>
            <person name="Baek J.H."/>
            <person name="Jeon C.O."/>
        </authorList>
    </citation>
    <scope>NUCLEOTIDE SEQUENCE</scope>
    <source>
        <strain evidence="3">KJ51-3</strain>
    </source>
</reference>
<evidence type="ECO:0000259" key="2">
    <source>
        <dbReference type="Pfam" id="PF07885"/>
    </source>
</evidence>
<keyword evidence="1" id="KW-1133">Transmembrane helix</keyword>
<sequence>MIYVFLLGFMSPTLFLAAFLKKGSNKNKVIRSFNWLYFGISIASFLIMLIFMIIYSVEEANKISTLYPLFVWLWMVFLLSRCFEIFYAFLRDALDKITGKSSVGRVNFPTITKYYILWIKLSSDKGEVSKLDSFLRYLLNLKIRFLSWLPFKDKVNGADLRNHDRLILSFRSYFELILNFALIYSLLPADNWSGEKILNIIQATYFSGVTITTLGYGDIYPKQWFSQFLSIFEVLCGFTLIVVCLAIYLKDDPDQQKKDSLTSLEPDKNQP</sequence>
<feature type="transmembrane region" description="Helical" evidence="1">
    <location>
        <begin position="224"/>
        <end position="249"/>
    </location>
</feature>
<dbReference type="RefSeq" id="WP_265218895.1">
    <property type="nucleotide sequence ID" value="NZ_JAPEUL010000007.1"/>
</dbReference>
<dbReference type="GO" id="GO:0034220">
    <property type="term" value="P:monoatomic ion transmembrane transport"/>
    <property type="evidence" value="ECO:0007669"/>
    <property type="project" value="UniProtKB-KW"/>
</dbReference>
<evidence type="ECO:0000256" key="1">
    <source>
        <dbReference type="SAM" id="Phobius"/>
    </source>
</evidence>
<comment type="caution">
    <text evidence="3">The sequence shown here is derived from an EMBL/GenBank/DDBJ whole genome shotgun (WGS) entry which is preliminary data.</text>
</comment>
<dbReference type="InterPro" id="IPR013099">
    <property type="entry name" value="K_chnl_dom"/>
</dbReference>
<dbReference type="Gene3D" id="1.10.287.70">
    <property type="match status" value="1"/>
</dbReference>
<feature type="transmembrane region" description="Helical" evidence="1">
    <location>
        <begin position="6"/>
        <end position="23"/>
    </location>
</feature>
<keyword evidence="4" id="KW-1185">Reference proteome</keyword>
<feature type="transmembrane region" description="Helical" evidence="1">
    <location>
        <begin position="69"/>
        <end position="90"/>
    </location>
</feature>
<evidence type="ECO:0000313" key="4">
    <source>
        <dbReference type="Proteomes" id="UP001431181"/>
    </source>
</evidence>
<protein>
    <submittedName>
        <fullName evidence="3">Potassium channel family protein</fullName>
    </submittedName>
</protein>
<keyword evidence="3" id="KW-0406">Ion transport</keyword>
<keyword evidence="3" id="KW-0813">Transport</keyword>
<dbReference type="Proteomes" id="UP001431181">
    <property type="component" value="Unassembled WGS sequence"/>
</dbReference>
<accession>A0ABT3KGK1</accession>
<feature type="domain" description="Potassium channel" evidence="2">
    <location>
        <begin position="175"/>
        <end position="247"/>
    </location>
</feature>
<keyword evidence="3" id="KW-0407">Ion channel</keyword>
<dbReference type="EMBL" id="JAPEUL010000007">
    <property type="protein sequence ID" value="MCW4629673.1"/>
    <property type="molecule type" value="Genomic_DNA"/>
</dbReference>
<dbReference type="Pfam" id="PF07885">
    <property type="entry name" value="Ion_trans_2"/>
    <property type="match status" value="1"/>
</dbReference>